<evidence type="ECO:0000256" key="2">
    <source>
        <dbReference type="SAM" id="MobiDB-lite"/>
    </source>
</evidence>
<comment type="similarity">
    <text evidence="1">Belongs to the CAPAB/TerDEXZ family.</text>
</comment>
<protein>
    <submittedName>
        <fullName evidence="4">TerD family protein</fullName>
    </submittedName>
</protein>
<sequence>MPELGKGGNTAIGGARVTTELHCAGAPVDLSALLVTADGRVRSDDDMVFYNQPSAESGAVRHLAADDSGPERIEVDPAALPADVDRVVLIASCDPDDIARTFREVTDVRVRATQDGAEPVEFLPPALVDGERAVLLLEIYRRAAGWKLRAIGQGYANGLAGLATDFGVTVAEPEAAAPPQGSPYGTAPAAVPAPAPAPAAAPTPAPPNMVKPPLGTISLDKGGRASISLDKQDRELVVTATLEWDGGSDQRRKRGADLDLYALFVPASQALHGATEPGTLVKPRHTPQGAPLTPRTGGSGDGGAGVVYYKELGSLEEPPYVRLDGDAREPGRETVRIVRPDEQGYVLLCAYSAVSNGFGSFRSFGAKVVVTDGRGSDVTVPLFENTKTRYWVAIALVDFTDPDGAAIRHVEAYSARMTERRPVLHADGGIEMNGGPVEFKRR</sequence>
<dbReference type="InterPro" id="IPR051324">
    <property type="entry name" value="Stress/Tellurium_Resist"/>
</dbReference>
<dbReference type="PANTHER" id="PTHR32097:SF4">
    <property type="entry name" value="GENERAL STRESS PROTEIN 16U"/>
    <property type="match status" value="1"/>
</dbReference>
<evidence type="ECO:0000313" key="4">
    <source>
        <dbReference type="EMBL" id="WTU73692.1"/>
    </source>
</evidence>
<feature type="region of interest" description="Disordered" evidence="2">
    <location>
        <begin position="174"/>
        <end position="207"/>
    </location>
</feature>
<dbReference type="EMBL" id="CP108264">
    <property type="protein sequence ID" value="WTU73692.1"/>
    <property type="molecule type" value="Genomic_DNA"/>
</dbReference>
<gene>
    <name evidence="4" type="ORF">OG327_10255</name>
</gene>
<dbReference type="PANTHER" id="PTHR32097">
    <property type="entry name" value="CAMP-BINDING PROTEIN 1-RELATED"/>
    <property type="match status" value="1"/>
</dbReference>
<evidence type="ECO:0000256" key="1">
    <source>
        <dbReference type="ARBA" id="ARBA00008775"/>
    </source>
</evidence>
<dbReference type="Gene3D" id="2.60.60.30">
    <property type="entry name" value="sav2460 like domains"/>
    <property type="match status" value="1"/>
</dbReference>
<organism evidence="4">
    <name type="scientific">Streptomyces sp. NBC_00049</name>
    <dbReference type="NCBI Taxonomy" id="2903617"/>
    <lineage>
        <taxon>Bacteria</taxon>
        <taxon>Bacillati</taxon>
        <taxon>Actinomycetota</taxon>
        <taxon>Actinomycetes</taxon>
        <taxon>Kitasatosporales</taxon>
        <taxon>Streptomycetaceae</taxon>
        <taxon>Streptomyces</taxon>
    </lineage>
</organism>
<dbReference type="InterPro" id="IPR003325">
    <property type="entry name" value="TerD"/>
</dbReference>
<dbReference type="AlphaFoldDB" id="A0AAU2JLR5"/>
<feature type="region of interest" description="Disordered" evidence="2">
    <location>
        <begin position="274"/>
        <end position="302"/>
    </location>
</feature>
<reference evidence="4" key="1">
    <citation type="submission" date="2022-10" db="EMBL/GenBank/DDBJ databases">
        <title>The complete genomes of actinobacterial strains from the NBC collection.</title>
        <authorList>
            <person name="Joergensen T.S."/>
            <person name="Alvarez Arevalo M."/>
            <person name="Sterndorff E.B."/>
            <person name="Faurdal D."/>
            <person name="Vuksanovic O."/>
            <person name="Mourched A.-S."/>
            <person name="Charusanti P."/>
            <person name="Shaw S."/>
            <person name="Blin K."/>
            <person name="Weber T."/>
        </authorList>
    </citation>
    <scope>NUCLEOTIDE SEQUENCE</scope>
    <source>
        <strain evidence="4">NBC_00049</strain>
    </source>
</reference>
<accession>A0AAU2JLR5</accession>
<feature type="domain" description="TerD" evidence="3">
    <location>
        <begin position="27"/>
        <end position="166"/>
    </location>
</feature>
<feature type="compositionally biased region" description="Pro residues" evidence="2">
    <location>
        <begin position="191"/>
        <end position="207"/>
    </location>
</feature>
<evidence type="ECO:0000259" key="3">
    <source>
        <dbReference type="Pfam" id="PF02342"/>
    </source>
</evidence>
<dbReference type="Pfam" id="PF02342">
    <property type="entry name" value="TerD"/>
    <property type="match status" value="1"/>
</dbReference>
<name>A0AAU2JLR5_9ACTN</name>
<dbReference type="CDD" id="cd06974">
    <property type="entry name" value="TerD_like"/>
    <property type="match status" value="1"/>
</dbReference>
<proteinExistence type="inferred from homology"/>